<dbReference type="EMBL" id="FNND01000001">
    <property type="protein sequence ID" value="SDW08141.1"/>
    <property type="molecule type" value="Genomic_DNA"/>
</dbReference>
<protein>
    <submittedName>
        <fullName evidence="2">Methyltransferase domain-containing protein</fullName>
    </submittedName>
</protein>
<dbReference type="SUPFAM" id="SSF53335">
    <property type="entry name" value="S-adenosyl-L-methionine-dependent methyltransferases"/>
    <property type="match status" value="1"/>
</dbReference>
<comment type="caution">
    <text evidence="2">The sequence shown here is derived from an EMBL/GenBank/DDBJ whole genome shotgun (WGS) entry which is preliminary data.</text>
</comment>
<accession>A0A1H2QLZ0</accession>
<dbReference type="GO" id="GO:0032259">
    <property type="term" value="P:methylation"/>
    <property type="evidence" value="ECO:0007669"/>
    <property type="project" value="UniProtKB-KW"/>
</dbReference>
<dbReference type="InterPro" id="IPR029063">
    <property type="entry name" value="SAM-dependent_MTases_sf"/>
</dbReference>
<proteinExistence type="predicted"/>
<evidence type="ECO:0000259" key="1">
    <source>
        <dbReference type="Pfam" id="PF13649"/>
    </source>
</evidence>
<feature type="domain" description="Methyltransferase" evidence="1">
    <location>
        <begin position="60"/>
        <end position="148"/>
    </location>
</feature>
<evidence type="ECO:0000313" key="3">
    <source>
        <dbReference type="Proteomes" id="UP000182771"/>
    </source>
</evidence>
<dbReference type="Pfam" id="PF13649">
    <property type="entry name" value="Methyltransf_25"/>
    <property type="match status" value="1"/>
</dbReference>
<dbReference type="GO" id="GO:0008168">
    <property type="term" value="F:methyltransferase activity"/>
    <property type="evidence" value="ECO:0007669"/>
    <property type="project" value="UniProtKB-KW"/>
</dbReference>
<gene>
    <name evidence="2" type="ORF">SAMN05444420_101196</name>
</gene>
<sequence>MLDLLGRSLLDYQKGDRSDDVHVETNISEREILFRSHFFRSFSQMIPLEQLALTMAQGRVLDVGAGTGSHVLYLQEKGLDVVALDISASAVEVCKLRGVKQAVCADVLDYNGKFDTILMLMNGIGVCQKLSKIDLYLQKLKSLLTPTGQILATSTDIIYMFDQDEDGGYIVPIAEDADYYGELTYTISYKGKKDSFPWLFLDYNTLQNAAYHNGLSCELQQEGDAFNYLAKLQIDQ</sequence>
<dbReference type="InterPro" id="IPR041698">
    <property type="entry name" value="Methyltransf_25"/>
</dbReference>
<dbReference type="RefSeq" id="WP_016419498.1">
    <property type="nucleotide sequence ID" value="NZ_FNND01000001.1"/>
</dbReference>
<evidence type="ECO:0000313" key="2">
    <source>
        <dbReference type="EMBL" id="SDW08141.1"/>
    </source>
</evidence>
<keyword evidence="2" id="KW-0808">Transferase</keyword>
<keyword evidence="3" id="KW-1185">Reference proteome</keyword>
<dbReference type="AlphaFoldDB" id="A0A1H2QLZ0"/>
<reference evidence="2 3" key="1">
    <citation type="submission" date="2016-10" db="EMBL/GenBank/DDBJ databases">
        <authorList>
            <person name="Varghese N."/>
            <person name="Submissions S."/>
        </authorList>
    </citation>
    <scope>NUCLEOTIDE SEQUENCE [LARGE SCALE GENOMIC DNA]</scope>
    <source>
        <strain evidence="2 3">DSM 11449</strain>
    </source>
</reference>
<name>A0A1H2QLZ0_9FLAO</name>
<organism evidence="2 3">
    <name type="scientific">Capnocytophaga granulosa</name>
    <dbReference type="NCBI Taxonomy" id="45242"/>
    <lineage>
        <taxon>Bacteria</taxon>
        <taxon>Pseudomonadati</taxon>
        <taxon>Bacteroidota</taxon>
        <taxon>Flavobacteriia</taxon>
        <taxon>Flavobacteriales</taxon>
        <taxon>Flavobacteriaceae</taxon>
        <taxon>Capnocytophaga</taxon>
    </lineage>
</organism>
<keyword evidence="2" id="KW-0489">Methyltransferase</keyword>
<dbReference type="CDD" id="cd02440">
    <property type="entry name" value="AdoMet_MTases"/>
    <property type="match status" value="1"/>
</dbReference>
<dbReference type="Gene3D" id="3.40.50.150">
    <property type="entry name" value="Vaccinia Virus protein VP39"/>
    <property type="match status" value="1"/>
</dbReference>
<dbReference type="GeneID" id="85017931"/>
<dbReference type="Proteomes" id="UP000182771">
    <property type="component" value="Unassembled WGS sequence"/>
</dbReference>
<dbReference type="OrthoDB" id="1143568at2"/>